<protein>
    <submittedName>
        <fullName evidence="1">Uncharacterized protein</fullName>
    </submittedName>
</protein>
<dbReference type="EMBL" id="MU006702">
    <property type="protein sequence ID" value="KAF2633001.1"/>
    <property type="molecule type" value="Genomic_DNA"/>
</dbReference>
<proteinExistence type="predicted"/>
<gene>
    <name evidence="1" type="ORF">BU25DRAFT_304826</name>
</gene>
<name>A0ACB6SFJ7_9PLEO</name>
<feature type="non-terminal residue" evidence="1">
    <location>
        <position position="238"/>
    </location>
</feature>
<comment type="caution">
    <text evidence="1">The sequence shown here is derived from an EMBL/GenBank/DDBJ whole genome shotgun (WGS) entry which is preliminary data.</text>
</comment>
<evidence type="ECO:0000313" key="2">
    <source>
        <dbReference type="Proteomes" id="UP000799754"/>
    </source>
</evidence>
<evidence type="ECO:0000313" key="1">
    <source>
        <dbReference type="EMBL" id="KAF2633001.1"/>
    </source>
</evidence>
<organism evidence="1 2">
    <name type="scientific">Macroventuria anomochaeta</name>
    <dbReference type="NCBI Taxonomy" id="301207"/>
    <lineage>
        <taxon>Eukaryota</taxon>
        <taxon>Fungi</taxon>
        <taxon>Dikarya</taxon>
        <taxon>Ascomycota</taxon>
        <taxon>Pezizomycotina</taxon>
        <taxon>Dothideomycetes</taxon>
        <taxon>Pleosporomycetidae</taxon>
        <taxon>Pleosporales</taxon>
        <taxon>Pleosporineae</taxon>
        <taxon>Didymellaceae</taxon>
        <taxon>Macroventuria</taxon>
    </lineage>
</organism>
<dbReference type="Proteomes" id="UP000799754">
    <property type="component" value="Unassembled WGS sequence"/>
</dbReference>
<sequence length="238" mass="27537">PIYTVDLQHLPCGPTLSVDCSPFEIANSDQIRLFHKTTQGWASMETTAFALSKPIDDAAMDDYVQKHVDLFLNQAKGGSTWLDTVLKHASNYLQDDLIQRTLRLWSAHRLLMQGWQLTFPGSLGMPLVMNRGSFLFNTTPAPRVLQNQLDRRLERYCADKEAECLKALSRTLRQKYRREWTATFISAVILLHTRERDIFRLLYWTLDASNTYIWRHPEPARRLIDRSLHASNVLLGHL</sequence>
<accession>A0ACB6SFJ7</accession>
<feature type="non-terminal residue" evidence="1">
    <location>
        <position position="1"/>
    </location>
</feature>
<keyword evidence="2" id="KW-1185">Reference proteome</keyword>
<reference evidence="1" key="1">
    <citation type="journal article" date="2020" name="Stud. Mycol.">
        <title>101 Dothideomycetes genomes: a test case for predicting lifestyles and emergence of pathogens.</title>
        <authorList>
            <person name="Haridas S."/>
            <person name="Albert R."/>
            <person name="Binder M."/>
            <person name="Bloem J."/>
            <person name="Labutti K."/>
            <person name="Salamov A."/>
            <person name="Andreopoulos B."/>
            <person name="Baker S."/>
            <person name="Barry K."/>
            <person name="Bills G."/>
            <person name="Bluhm B."/>
            <person name="Cannon C."/>
            <person name="Castanera R."/>
            <person name="Culley D."/>
            <person name="Daum C."/>
            <person name="Ezra D."/>
            <person name="Gonzalez J."/>
            <person name="Henrissat B."/>
            <person name="Kuo A."/>
            <person name="Liang C."/>
            <person name="Lipzen A."/>
            <person name="Lutzoni F."/>
            <person name="Magnuson J."/>
            <person name="Mondo S."/>
            <person name="Nolan M."/>
            <person name="Ohm R."/>
            <person name="Pangilinan J."/>
            <person name="Park H.-J."/>
            <person name="Ramirez L."/>
            <person name="Alfaro M."/>
            <person name="Sun H."/>
            <person name="Tritt A."/>
            <person name="Yoshinaga Y."/>
            <person name="Zwiers L.-H."/>
            <person name="Turgeon B."/>
            <person name="Goodwin S."/>
            <person name="Spatafora J."/>
            <person name="Crous P."/>
            <person name="Grigoriev I."/>
        </authorList>
    </citation>
    <scope>NUCLEOTIDE SEQUENCE</scope>
    <source>
        <strain evidence="1">CBS 525.71</strain>
    </source>
</reference>